<dbReference type="InterPro" id="IPR013342">
    <property type="entry name" value="Mandelate_racemase_C"/>
</dbReference>
<dbReference type="SUPFAM" id="SSF54826">
    <property type="entry name" value="Enolase N-terminal domain-like"/>
    <property type="match status" value="1"/>
</dbReference>
<dbReference type="InterPro" id="IPR036849">
    <property type="entry name" value="Enolase-like_C_sf"/>
</dbReference>
<name>A0A1I5FR98_9BACT</name>
<dbReference type="Gene3D" id="3.20.20.120">
    <property type="entry name" value="Enolase-like C-terminal domain"/>
    <property type="match status" value="1"/>
</dbReference>
<dbReference type="EC" id="5.1.1.-" evidence="7"/>
<evidence type="ECO:0000256" key="6">
    <source>
        <dbReference type="PIRSR" id="PIRSR634603-3"/>
    </source>
</evidence>
<dbReference type="Proteomes" id="UP000199564">
    <property type="component" value="Unassembled WGS sequence"/>
</dbReference>
<dbReference type="SFLD" id="SFLDS00001">
    <property type="entry name" value="Enolase"/>
    <property type="match status" value="1"/>
</dbReference>
<evidence type="ECO:0000256" key="2">
    <source>
        <dbReference type="ARBA" id="ARBA00022723"/>
    </source>
</evidence>
<keyword evidence="4 7" id="KW-0413">Isomerase</keyword>
<accession>A0A1I5FR98</accession>
<protein>
    <recommendedName>
        <fullName evidence="7">Dipeptide epimerase</fullName>
        <ecNumber evidence="7">5.1.1.-</ecNumber>
    </recommendedName>
</protein>
<evidence type="ECO:0000313" key="9">
    <source>
        <dbReference type="EMBL" id="SFO26146.1"/>
    </source>
</evidence>
<comment type="similarity">
    <text evidence="1 7">Belongs to the mandelate racemase/muconate lactonizing enzyme family.</text>
</comment>
<dbReference type="InterPro" id="IPR013341">
    <property type="entry name" value="Mandelate_racemase_N_dom"/>
</dbReference>
<keyword evidence="2 6" id="KW-0479">Metal-binding</keyword>
<dbReference type="InterPro" id="IPR018110">
    <property type="entry name" value="Mandel_Rmase/mucon_lact_enz_CS"/>
</dbReference>
<feature type="active site" description="Proton acceptor; specific for (R)-substrate epimerization" evidence="5">
    <location>
        <position position="169"/>
    </location>
</feature>
<dbReference type="STRING" id="226506.SAMN04488519_10512"/>
<dbReference type="PROSITE" id="PS00909">
    <property type="entry name" value="MR_MLE_2"/>
    <property type="match status" value="1"/>
</dbReference>
<proteinExistence type="inferred from homology"/>
<comment type="cofactor">
    <cofactor evidence="6 7">
        <name>Mg(2+)</name>
        <dbReference type="ChEBI" id="CHEBI:18420"/>
    </cofactor>
    <text evidence="6 7">Binds 1 Mg(2+) ion per subunit.</text>
</comment>
<evidence type="ECO:0000256" key="4">
    <source>
        <dbReference type="ARBA" id="ARBA00023235"/>
    </source>
</evidence>
<keyword evidence="3 6" id="KW-0460">Magnesium</keyword>
<dbReference type="EMBL" id="FOVW01000005">
    <property type="protein sequence ID" value="SFO26146.1"/>
    <property type="molecule type" value="Genomic_DNA"/>
</dbReference>
<dbReference type="PANTHER" id="PTHR48080:SF3">
    <property type="entry name" value="ENOLASE SUPERFAMILY MEMBER DDB_G0284701"/>
    <property type="match status" value="1"/>
</dbReference>
<feature type="binding site" evidence="6">
    <location>
        <position position="244"/>
    </location>
    <ligand>
        <name>Mg(2+)</name>
        <dbReference type="ChEBI" id="CHEBI:18420"/>
    </ligand>
</feature>
<evidence type="ECO:0000256" key="5">
    <source>
        <dbReference type="PIRSR" id="PIRSR634603-1"/>
    </source>
</evidence>
<sequence length="351" mass="39327">MKNRPITYNSDSFLRMKLSYQVFDLPLRHTFTIAHQSRDIQDTLIVTLEDAGFFGIGESTTNPFYGVTIDTMTEALEAFRPVLEDAKTVNPETLWAMGNDYFKGNPFAQCALDMAAWDLFTKRKGQKLYQYLQLNPENIPTTNFTIGIASIEKMVQKMKEVDWPIYKIKLGTHDDLAIVKELRKHTDAVFRIDANCAWTAEEAIRNSEELVKLGVEFMEQPLGKDDLEGMREVYLHSKLPVMADESCIVEEDVKKCHGLFHAINVKLVKAGGITPGLRMIQEAKRLGMKTMVGCMTESSVGISAIAHIAPLLDYVDMDGAMLLAKDPADGVKISPEKVTFPERNGIGVVLV</sequence>
<dbReference type="InterPro" id="IPR029065">
    <property type="entry name" value="Enolase_C-like"/>
</dbReference>
<dbReference type="GO" id="GO:0016855">
    <property type="term" value="F:racemase and epimerase activity, acting on amino acids and derivatives"/>
    <property type="evidence" value="ECO:0007669"/>
    <property type="project" value="UniProtKB-UniRule"/>
</dbReference>
<dbReference type="Pfam" id="PF13378">
    <property type="entry name" value="MR_MLE_C"/>
    <property type="match status" value="1"/>
</dbReference>
<organism evidence="9 10">
    <name type="scientific">Algoriphagus ornithinivorans</name>
    <dbReference type="NCBI Taxonomy" id="226506"/>
    <lineage>
        <taxon>Bacteria</taxon>
        <taxon>Pseudomonadati</taxon>
        <taxon>Bacteroidota</taxon>
        <taxon>Cytophagia</taxon>
        <taxon>Cytophagales</taxon>
        <taxon>Cyclobacteriaceae</taxon>
        <taxon>Algoriphagus</taxon>
    </lineage>
</organism>
<dbReference type="InterPro" id="IPR034593">
    <property type="entry name" value="DgoD-like"/>
</dbReference>
<dbReference type="SFLD" id="SFLDG00180">
    <property type="entry name" value="muconate_cycloisomerase"/>
    <property type="match status" value="1"/>
</dbReference>
<dbReference type="PANTHER" id="PTHR48080">
    <property type="entry name" value="D-GALACTONATE DEHYDRATASE-RELATED"/>
    <property type="match status" value="1"/>
</dbReference>
<evidence type="ECO:0000256" key="1">
    <source>
        <dbReference type="ARBA" id="ARBA00008031"/>
    </source>
</evidence>
<feature type="binding site" evidence="6">
    <location>
        <position position="219"/>
    </location>
    <ligand>
        <name>Mg(2+)</name>
        <dbReference type="ChEBI" id="CHEBI:18420"/>
    </ligand>
</feature>
<dbReference type="GO" id="GO:0009063">
    <property type="term" value="P:amino acid catabolic process"/>
    <property type="evidence" value="ECO:0007669"/>
    <property type="project" value="InterPro"/>
</dbReference>
<dbReference type="SMART" id="SM00922">
    <property type="entry name" value="MR_MLE"/>
    <property type="match status" value="1"/>
</dbReference>
<reference evidence="10" key="1">
    <citation type="submission" date="2016-10" db="EMBL/GenBank/DDBJ databases">
        <authorList>
            <person name="Varghese N."/>
            <person name="Submissions S."/>
        </authorList>
    </citation>
    <scope>NUCLEOTIDE SEQUENCE [LARGE SCALE GENOMIC DNA]</scope>
    <source>
        <strain evidence="10">DSM 15282</strain>
    </source>
</reference>
<keyword evidence="10" id="KW-1185">Reference proteome</keyword>
<dbReference type="SUPFAM" id="SSF51604">
    <property type="entry name" value="Enolase C-terminal domain-like"/>
    <property type="match status" value="1"/>
</dbReference>
<dbReference type="InterPro" id="IPR034603">
    <property type="entry name" value="Dipeptide_epimerase"/>
</dbReference>
<evidence type="ECO:0000256" key="3">
    <source>
        <dbReference type="ARBA" id="ARBA00022842"/>
    </source>
</evidence>
<evidence type="ECO:0000256" key="7">
    <source>
        <dbReference type="RuleBase" id="RU366006"/>
    </source>
</evidence>
<dbReference type="Pfam" id="PF02746">
    <property type="entry name" value="MR_MLE_N"/>
    <property type="match status" value="1"/>
</dbReference>
<feature type="domain" description="Mandelate racemase/muconate lactonizing enzyme C-terminal" evidence="8">
    <location>
        <begin position="151"/>
        <end position="240"/>
    </location>
</feature>
<gene>
    <name evidence="9" type="ORF">SAMN04488519_10512</name>
</gene>
<dbReference type="Gene3D" id="3.30.390.10">
    <property type="entry name" value="Enolase-like, N-terminal domain"/>
    <property type="match status" value="1"/>
</dbReference>
<dbReference type="CDD" id="cd03319">
    <property type="entry name" value="L-Ala-DL-Glu_epimerase"/>
    <property type="match status" value="1"/>
</dbReference>
<evidence type="ECO:0000313" key="10">
    <source>
        <dbReference type="Proteomes" id="UP000199564"/>
    </source>
</evidence>
<dbReference type="InterPro" id="IPR029017">
    <property type="entry name" value="Enolase-like_N"/>
</dbReference>
<dbReference type="GO" id="GO:0000287">
    <property type="term" value="F:magnesium ion binding"/>
    <property type="evidence" value="ECO:0007669"/>
    <property type="project" value="UniProtKB-ARBA"/>
</dbReference>
<dbReference type="AlphaFoldDB" id="A0A1I5FR98"/>
<feature type="active site" description="Proton acceptor; specific for (S)-substrate epimerization" evidence="5">
    <location>
        <position position="266"/>
    </location>
</feature>
<feature type="binding site" evidence="6">
    <location>
        <position position="193"/>
    </location>
    <ligand>
        <name>Mg(2+)</name>
        <dbReference type="ChEBI" id="CHEBI:18420"/>
    </ligand>
</feature>
<evidence type="ECO:0000259" key="8">
    <source>
        <dbReference type="SMART" id="SM00922"/>
    </source>
</evidence>